<keyword evidence="2" id="KW-0175">Coiled coil</keyword>
<dbReference type="Pfam" id="PF04012">
    <property type="entry name" value="PspA_IM30"/>
    <property type="match status" value="1"/>
</dbReference>
<organism evidence="3 4">
    <name type="scientific">Carboxylicivirga linearis</name>
    <dbReference type="NCBI Taxonomy" id="1628157"/>
    <lineage>
        <taxon>Bacteria</taxon>
        <taxon>Pseudomonadati</taxon>
        <taxon>Bacteroidota</taxon>
        <taxon>Bacteroidia</taxon>
        <taxon>Marinilabiliales</taxon>
        <taxon>Marinilabiliaceae</taxon>
        <taxon>Carboxylicivirga</taxon>
    </lineage>
</organism>
<comment type="caution">
    <text evidence="3">The sequence shown here is derived from an EMBL/GenBank/DDBJ whole genome shotgun (WGS) entry which is preliminary data.</text>
</comment>
<name>A0ABS5JQI9_9BACT</name>
<dbReference type="PANTHER" id="PTHR31088">
    <property type="entry name" value="MEMBRANE-ASSOCIATED PROTEIN VIPP1, CHLOROPLASTIC"/>
    <property type="match status" value="1"/>
</dbReference>
<dbReference type="Proteomes" id="UP000708576">
    <property type="component" value="Unassembled WGS sequence"/>
</dbReference>
<dbReference type="InterPro" id="IPR007157">
    <property type="entry name" value="PspA_VIPP1"/>
</dbReference>
<accession>A0ABS5JQI9</accession>
<dbReference type="SUPFAM" id="SSF57997">
    <property type="entry name" value="Tropomyosin"/>
    <property type="match status" value="1"/>
</dbReference>
<protein>
    <submittedName>
        <fullName evidence="3">PspA/IM30 family protein</fullName>
    </submittedName>
</protein>
<feature type="coiled-coil region" evidence="2">
    <location>
        <begin position="96"/>
        <end position="151"/>
    </location>
</feature>
<evidence type="ECO:0000256" key="2">
    <source>
        <dbReference type="SAM" id="Coils"/>
    </source>
</evidence>
<dbReference type="RefSeq" id="WP_212212867.1">
    <property type="nucleotide sequence ID" value="NZ_JAGUCO010000001.1"/>
</dbReference>
<evidence type="ECO:0000313" key="4">
    <source>
        <dbReference type="Proteomes" id="UP000708576"/>
    </source>
</evidence>
<dbReference type="EMBL" id="JAGUCO010000001">
    <property type="protein sequence ID" value="MBS2097059.1"/>
    <property type="molecule type" value="Genomic_DNA"/>
</dbReference>
<reference evidence="3 4" key="1">
    <citation type="journal article" date="2015" name="Int. J. Syst. Evol. Microbiol.">
        <title>Carboxylicivirga linearis sp. nov., isolated from a sea cucumber culture pond.</title>
        <authorList>
            <person name="Wang F.Q."/>
            <person name="Zhou Y.X."/>
            <person name="Lin X.Z."/>
            <person name="Chen G.J."/>
            <person name="Du Z.J."/>
        </authorList>
    </citation>
    <scope>NUCLEOTIDE SEQUENCE [LARGE SCALE GENOMIC DNA]</scope>
    <source>
        <strain evidence="3 4">FB218</strain>
    </source>
</reference>
<evidence type="ECO:0000256" key="1">
    <source>
        <dbReference type="ARBA" id="ARBA00043985"/>
    </source>
</evidence>
<dbReference type="PANTHER" id="PTHR31088:SF6">
    <property type="entry name" value="PHAGE SHOCK PROTEIN A"/>
    <property type="match status" value="1"/>
</dbReference>
<keyword evidence="4" id="KW-1185">Reference proteome</keyword>
<proteinExistence type="inferred from homology"/>
<comment type="similarity">
    <text evidence="1">Belongs to the PspA/Vipp/IM30 family.</text>
</comment>
<evidence type="ECO:0000313" key="3">
    <source>
        <dbReference type="EMBL" id="MBS2097059.1"/>
    </source>
</evidence>
<gene>
    <name evidence="3" type="ORF">KEM10_02140</name>
</gene>
<sequence length="235" mass="26250">MGIFNRIFNVGKAEAHAMVDKLEDPIKMTEQGIRDLKKDLDKSLQALAEVKAMSIRSKKDLNDSKSMAKNYEQKAILLIQKAEKGELEVAEADRLATESLSKKEEALEAAKRAQEEVTRFDNNIATLDKNVKKLKSTISSYENELRTLKARARVSSATQKINKQLSGIDSSGTVSMLEKMKEKVAQQEALSEAYGEISLENRSLDDEIDDVLSEKNVKASNSLEELKAKLKNKSE</sequence>